<reference evidence="3" key="1">
    <citation type="submission" date="2023-03" db="EMBL/GenBank/DDBJ databases">
        <title>Emydomyces testavorans Genome Sequence.</title>
        <authorList>
            <person name="Hoyer L."/>
        </authorList>
    </citation>
    <scope>NUCLEOTIDE SEQUENCE</scope>
    <source>
        <strain evidence="3">16-2883</strain>
    </source>
</reference>
<dbReference type="InterPro" id="IPR023398">
    <property type="entry name" value="TIF_eIF4e-like"/>
</dbReference>
<accession>A0AAF0DJK9</accession>
<name>A0AAF0DJK9_9EURO</name>
<dbReference type="Proteomes" id="UP001219355">
    <property type="component" value="Chromosome 3"/>
</dbReference>
<evidence type="ECO:0000313" key="4">
    <source>
        <dbReference type="Proteomes" id="UP001219355"/>
    </source>
</evidence>
<dbReference type="PANTHER" id="PTHR31977">
    <property type="entry name" value="UPF0696 PROTEIN C11ORF68"/>
    <property type="match status" value="1"/>
</dbReference>
<evidence type="ECO:0008006" key="5">
    <source>
        <dbReference type="Google" id="ProtNLM"/>
    </source>
</evidence>
<comment type="similarity">
    <text evidence="1">Belongs to the UPF0696 family.</text>
</comment>
<feature type="compositionally biased region" description="Low complexity" evidence="2">
    <location>
        <begin position="1"/>
        <end position="14"/>
    </location>
</feature>
<dbReference type="SUPFAM" id="SSF55418">
    <property type="entry name" value="eIF4e-like"/>
    <property type="match status" value="1"/>
</dbReference>
<protein>
    <recommendedName>
        <fullName evidence="5">DUF1917-domain-containing protein</fullName>
    </recommendedName>
</protein>
<dbReference type="Pfam" id="PF08939">
    <property type="entry name" value="Bles03"/>
    <property type="match status" value="1"/>
</dbReference>
<dbReference type="InterPro" id="IPR015034">
    <property type="entry name" value="Bles03"/>
</dbReference>
<feature type="region of interest" description="Disordered" evidence="2">
    <location>
        <begin position="1"/>
        <end position="25"/>
    </location>
</feature>
<dbReference type="EMBL" id="CP120629">
    <property type="protein sequence ID" value="WEW59925.1"/>
    <property type="molecule type" value="Genomic_DNA"/>
</dbReference>
<evidence type="ECO:0000256" key="2">
    <source>
        <dbReference type="SAM" id="MobiDB-lite"/>
    </source>
</evidence>
<sequence>MQSLDSFLSDESSFYGDEEQVSEMEDRAAEFDPMHYWRTSHATNLAVIAASQQAATENGTQHTDGAEIIETKSTCRHPHDGHADCYQRTESVASFLNRLPPSTTKASDLGPWIYIANRNFQSLVVPRVRRLVEEGRKLLEEFEEELSEIQEDNKDKSSSAAKSAVTRKINKKRRKLEADLLQVARDTGVITGKWMLFPSEDKLDEIWAAVAGATAKGALGVGAKVATKPDDEVLSRPRLICVYTKDFQDKEDIRRVLLKLVDLGLVSKGRGSSARSIYYKCDAYTHLDIKGGNPWGLKPSMYSSSDILASK</sequence>
<organism evidence="3 4">
    <name type="scientific">Emydomyces testavorans</name>
    <dbReference type="NCBI Taxonomy" id="2070801"/>
    <lineage>
        <taxon>Eukaryota</taxon>
        <taxon>Fungi</taxon>
        <taxon>Dikarya</taxon>
        <taxon>Ascomycota</taxon>
        <taxon>Pezizomycotina</taxon>
        <taxon>Eurotiomycetes</taxon>
        <taxon>Eurotiomycetidae</taxon>
        <taxon>Onygenales</taxon>
        <taxon>Nannizziopsiaceae</taxon>
        <taxon>Emydomyces</taxon>
    </lineage>
</organism>
<dbReference type="Gene3D" id="3.30.760.10">
    <property type="entry name" value="RNA Cap, Translation Initiation Factor Eif4e"/>
    <property type="match status" value="1"/>
</dbReference>
<evidence type="ECO:0000256" key="1">
    <source>
        <dbReference type="ARBA" id="ARBA00010568"/>
    </source>
</evidence>
<proteinExistence type="inferred from homology"/>
<dbReference type="AlphaFoldDB" id="A0AAF0DJK9"/>
<gene>
    <name evidence="3" type="ORF">PRK78_005407</name>
</gene>
<feature type="region of interest" description="Disordered" evidence="2">
    <location>
        <begin position="147"/>
        <end position="166"/>
    </location>
</feature>
<evidence type="ECO:0000313" key="3">
    <source>
        <dbReference type="EMBL" id="WEW59925.1"/>
    </source>
</evidence>
<keyword evidence="4" id="KW-1185">Reference proteome</keyword>
<dbReference type="PANTHER" id="PTHR31977:SF1">
    <property type="entry name" value="UPF0696 PROTEIN C11ORF68"/>
    <property type="match status" value="1"/>
</dbReference>